<dbReference type="EMBL" id="GBRH01223733">
    <property type="protein sequence ID" value="JAD74162.1"/>
    <property type="molecule type" value="Transcribed_RNA"/>
</dbReference>
<reference evidence="3" key="2">
    <citation type="journal article" date="2015" name="Data Brief">
        <title>Shoot transcriptome of the giant reed, Arundo donax.</title>
        <authorList>
            <person name="Barrero R.A."/>
            <person name="Guerrero F.D."/>
            <person name="Moolhuijzen P."/>
            <person name="Goolsby J.A."/>
            <person name="Tidwell J."/>
            <person name="Bellgard S.E."/>
            <person name="Bellgard M.I."/>
        </authorList>
    </citation>
    <scope>NUCLEOTIDE SEQUENCE</scope>
    <source>
        <tissue evidence="3">Shoot tissue taken approximately 20 cm above the soil surface</tissue>
    </source>
</reference>
<protein>
    <recommendedName>
        <fullName evidence="1">Sulfotransferase</fullName>
        <ecNumber evidence="1">2.8.2.-</ecNumber>
    </recommendedName>
</protein>
<dbReference type="GO" id="GO:0008146">
    <property type="term" value="F:sulfotransferase activity"/>
    <property type="evidence" value="ECO:0007669"/>
    <property type="project" value="InterPro"/>
</dbReference>
<dbReference type="InterPro" id="IPR027417">
    <property type="entry name" value="P-loop_NTPase"/>
</dbReference>
<organism evidence="3">
    <name type="scientific">Arundo donax</name>
    <name type="common">Giant reed</name>
    <name type="synonym">Donax arundinaceus</name>
    <dbReference type="NCBI Taxonomy" id="35708"/>
    <lineage>
        <taxon>Eukaryota</taxon>
        <taxon>Viridiplantae</taxon>
        <taxon>Streptophyta</taxon>
        <taxon>Embryophyta</taxon>
        <taxon>Tracheophyta</taxon>
        <taxon>Spermatophyta</taxon>
        <taxon>Magnoliopsida</taxon>
        <taxon>Liliopsida</taxon>
        <taxon>Poales</taxon>
        <taxon>Poaceae</taxon>
        <taxon>PACMAD clade</taxon>
        <taxon>Arundinoideae</taxon>
        <taxon>Arundineae</taxon>
        <taxon>Arundo</taxon>
    </lineage>
</organism>
<evidence type="ECO:0000313" key="3">
    <source>
        <dbReference type="EMBL" id="JAD74162.1"/>
    </source>
</evidence>
<feature type="domain" description="Sulfotransferase" evidence="2">
    <location>
        <begin position="17"/>
        <end position="59"/>
    </location>
</feature>
<evidence type="ECO:0000256" key="1">
    <source>
        <dbReference type="RuleBase" id="RU361155"/>
    </source>
</evidence>
<keyword evidence="1" id="KW-0808">Transferase</keyword>
<accession>A0A0A9CRQ6</accession>
<dbReference type="InterPro" id="IPR000863">
    <property type="entry name" value="Sulfotransferase_dom"/>
</dbReference>
<evidence type="ECO:0000259" key="2">
    <source>
        <dbReference type="Pfam" id="PF00685"/>
    </source>
</evidence>
<dbReference type="EC" id="2.8.2.-" evidence="1"/>
<sequence>MGRMTSVKANQDGEHGVGWTFKNSVFFRKGEVGDRKSHVTLEMARRLDGVVEEKLRGSGLSLTRN</sequence>
<dbReference type="Pfam" id="PF00685">
    <property type="entry name" value="Sulfotransfer_1"/>
    <property type="match status" value="1"/>
</dbReference>
<proteinExistence type="inferred from homology"/>
<reference evidence="3" key="1">
    <citation type="submission" date="2014-09" db="EMBL/GenBank/DDBJ databases">
        <authorList>
            <person name="Magalhaes I.L.F."/>
            <person name="Oliveira U."/>
            <person name="Santos F.R."/>
            <person name="Vidigal T.H.D.A."/>
            <person name="Brescovit A.D."/>
            <person name="Santos A.J."/>
        </authorList>
    </citation>
    <scope>NUCLEOTIDE SEQUENCE</scope>
    <source>
        <tissue evidence="3">Shoot tissue taken approximately 20 cm above the soil surface</tissue>
    </source>
</reference>
<dbReference type="Gene3D" id="3.40.50.300">
    <property type="entry name" value="P-loop containing nucleotide triphosphate hydrolases"/>
    <property type="match status" value="1"/>
</dbReference>
<dbReference type="AlphaFoldDB" id="A0A0A9CRQ6"/>
<comment type="similarity">
    <text evidence="1">Belongs to the sulfotransferase 1 family.</text>
</comment>
<name>A0A0A9CRQ6_ARUDO</name>
<dbReference type="SUPFAM" id="SSF52540">
    <property type="entry name" value="P-loop containing nucleoside triphosphate hydrolases"/>
    <property type="match status" value="1"/>
</dbReference>